<gene>
    <name evidence="2" type="ORF">HG66A1_04090</name>
</gene>
<keyword evidence="1" id="KW-0812">Transmembrane</keyword>
<reference evidence="2 3" key="1">
    <citation type="submission" date="2019-02" db="EMBL/GenBank/DDBJ databases">
        <title>Deep-cultivation of Planctomycetes and their phenomic and genomic characterization uncovers novel biology.</title>
        <authorList>
            <person name="Wiegand S."/>
            <person name="Jogler M."/>
            <person name="Boedeker C."/>
            <person name="Pinto D."/>
            <person name="Vollmers J."/>
            <person name="Rivas-Marin E."/>
            <person name="Kohn T."/>
            <person name="Peeters S.H."/>
            <person name="Heuer A."/>
            <person name="Rast P."/>
            <person name="Oberbeckmann S."/>
            <person name="Bunk B."/>
            <person name="Jeske O."/>
            <person name="Meyerdierks A."/>
            <person name="Storesund J.E."/>
            <person name="Kallscheuer N."/>
            <person name="Luecker S."/>
            <person name="Lage O.M."/>
            <person name="Pohl T."/>
            <person name="Merkel B.J."/>
            <person name="Hornburger P."/>
            <person name="Mueller R.-W."/>
            <person name="Bruemmer F."/>
            <person name="Labrenz M."/>
            <person name="Spormann A.M."/>
            <person name="Op den Camp H."/>
            <person name="Overmann J."/>
            <person name="Amann R."/>
            <person name="Jetten M.S.M."/>
            <person name="Mascher T."/>
            <person name="Medema M.H."/>
            <person name="Devos D.P."/>
            <person name="Kaster A.-K."/>
            <person name="Ovreas L."/>
            <person name="Rohde M."/>
            <person name="Galperin M.Y."/>
            <person name="Jogler C."/>
        </authorList>
    </citation>
    <scope>NUCLEOTIDE SEQUENCE [LARGE SCALE GENOMIC DNA]</scope>
    <source>
        <strain evidence="2 3">HG66A1</strain>
    </source>
</reference>
<evidence type="ECO:0000313" key="3">
    <source>
        <dbReference type="Proteomes" id="UP000320421"/>
    </source>
</evidence>
<dbReference type="EMBL" id="CP036266">
    <property type="protein sequence ID" value="QDT18647.1"/>
    <property type="molecule type" value="Genomic_DNA"/>
</dbReference>
<keyword evidence="3" id="KW-1185">Reference proteome</keyword>
<sequence length="218" mass="23852">MRDAQAYASPEVDANNTSRSFLKLFAVVAVAFLAVVVSGLGITGSYTEIWDGGYPYVACEFTFHDTDGNPVSGVQLEVIRESGVVRHHWPIDDFYIGRVPVSDKNGKLIFHCCGHSYGGTCHTYFHVIKIGDCGAPEYTCNFLHNGKLVASVPFNDLAFAPESQSTRQGRTVRIPTPEQVYGGAAIPAVDDLPEVTREFKIVTRSIIVQNSEGHVTRL</sequence>
<accession>A0A517PH02</accession>
<evidence type="ECO:0000313" key="2">
    <source>
        <dbReference type="EMBL" id="QDT18647.1"/>
    </source>
</evidence>
<dbReference type="OrthoDB" id="9875164at2"/>
<dbReference type="Proteomes" id="UP000320421">
    <property type="component" value="Chromosome"/>
</dbReference>
<evidence type="ECO:0000256" key="1">
    <source>
        <dbReference type="SAM" id="Phobius"/>
    </source>
</evidence>
<keyword evidence="1" id="KW-1133">Transmembrane helix</keyword>
<name>A0A517PH02_9PLAN</name>
<keyword evidence="1" id="KW-0472">Membrane</keyword>
<dbReference type="AlphaFoldDB" id="A0A517PH02"/>
<proteinExistence type="predicted"/>
<dbReference type="RefSeq" id="WP_145180352.1">
    <property type="nucleotide sequence ID" value="NZ_CP036266.1"/>
</dbReference>
<protein>
    <submittedName>
        <fullName evidence="2">Uncharacterized protein</fullName>
    </submittedName>
</protein>
<organism evidence="2 3">
    <name type="scientific">Gimesia chilikensis</name>
    <dbReference type="NCBI Taxonomy" id="2605989"/>
    <lineage>
        <taxon>Bacteria</taxon>
        <taxon>Pseudomonadati</taxon>
        <taxon>Planctomycetota</taxon>
        <taxon>Planctomycetia</taxon>
        <taxon>Planctomycetales</taxon>
        <taxon>Planctomycetaceae</taxon>
        <taxon>Gimesia</taxon>
    </lineage>
</organism>
<feature type="transmembrane region" description="Helical" evidence="1">
    <location>
        <begin position="21"/>
        <end position="42"/>
    </location>
</feature>